<proteinExistence type="predicted"/>
<comment type="caution">
    <text evidence="2">The sequence shown here is derived from an EMBL/GenBank/DDBJ whole genome shotgun (WGS) entry which is preliminary data.</text>
</comment>
<evidence type="ECO:0000313" key="3">
    <source>
        <dbReference type="Proteomes" id="UP000693970"/>
    </source>
</evidence>
<feature type="region of interest" description="Disordered" evidence="1">
    <location>
        <begin position="29"/>
        <end position="60"/>
    </location>
</feature>
<dbReference type="Proteomes" id="UP000693970">
    <property type="component" value="Unassembled WGS sequence"/>
</dbReference>
<evidence type="ECO:0000256" key="1">
    <source>
        <dbReference type="SAM" id="MobiDB-lite"/>
    </source>
</evidence>
<reference evidence="2" key="1">
    <citation type="journal article" date="2021" name="Sci. Rep.">
        <title>Diploid genomic architecture of Nitzschia inconspicua, an elite biomass production diatom.</title>
        <authorList>
            <person name="Oliver A."/>
            <person name="Podell S."/>
            <person name="Pinowska A."/>
            <person name="Traller J.C."/>
            <person name="Smith S.R."/>
            <person name="McClure R."/>
            <person name="Beliaev A."/>
            <person name="Bohutskyi P."/>
            <person name="Hill E.A."/>
            <person name="Rabines A."/>
            <person name="Zheng H."/>
            <person name="Allen L.Z."/>
            <person name="Kuo A."/>
            <person name="Grigoriev I.V."/>
            <person name="Allen A.E."/>
            <person name="Hazlebeck D."/>
            <person name="Allen E.E."/>
        </authorList>
    </citation>
    <scope>NUCLEOTIDE SEQUENCE</scope>
    <source>
        <strain evidence="2">Hildebrandi</strain>
    </source>
</reference>
<organism evidence="2 3">
    <name type="scientific">Nitzschia inconspicua</name>
    <dbReference type="NCBI Taxonomy" id="303405"/>
    <lineage>
        <taxon>Eukaryota</taxon>
        <taxon>Sar</taxon>
        <taxon>Stramenopiles</taxon>
        <taxon>Ochrophyta</taxon>
        <taxon>Bacillariophyta</taxon>
        <taxon>Bacillariophyceae</taxon>
        <taxon>Bacillariophycidae</taxon>
        <taxon>Bacillariales</taxon>
        <taxon>Bacillariaceae</taxon>
        <taxon>Nitzschia</taxon>
    </lineage>
</organism>
<sequence>MSSRKLNSRPITDFFTPIKKTVANRQEHAATNVTTASTSSPSPSSLVTNPLYSRTEPSSRVVNSTANMGNRTMGPNKAATKQQVASNDDILEELLQTHAPQIGQSIGEKFWIKKNQNVVAHPAKGTPSNNPSIVFPSGYLVFDSLCHGGLRERFNDRVRQDTCHNTTKAVRYAQFALKKFKVRKQGRDWYTVSCGGYNLVYIERKESKKPIPSNTSAIIVPVELHSKQRVKISHWTRARECVVCLAKAKEQYPHLNRDEMRKQKLINQSGAGCPDCKKGEGAAVCKHCWNQFDHQQFLMM</sequence>
<keyword evidence="3" id="KW-1185">Reference proteome</keyword>
<name>A0A9K3PGQ4_9STRA</name>
<gene>
    <name evidence="2" type="ORF">IV203_006106</name>
</gene>
<feature type="compositionally biased region" description="Low complexity" evidence="1">
    <location>
        <begin position="29"/>
        <end position="51"/>
    </location>
</feature>
<protein>
    <submittedName>
        <fullName evidence="2">Uncharacterized protein</fullName>
    </submittedName>
</protein>
<reference evidence="2" key="2">
    <citation type="submission" date="2021-04" db="EMBL/GenBank/DDBJ databases">
        <authorList>
            <person name="Podell S."/>
        </authorList>
    </citation>
    <scope>NUCLEOTIDE SEQUENCE</scope>
    <source>
        <strain evidence="2">Hildebrandi</strain>
    </source>
</reference>
<dbReference type="EMBL" id="JAGRRH010000021">
    <property type="protein sequence ID" value="KAG7347037.1"/>
    <property type="molecule type" value="Genomic_DNA"/>
</dbReference>
<evidence type="ECO:0000313" key="2">
    <source>
        <dbReference type="EMBL" id="KAG7347037.1"/>
    </source>
</evidence>
<dbReference type="AlphaFoldDB" id="A0A9K3PGQ4"/>
<accession>A0A9K3PGQ4</accession>